<sequence>MRRICFGQKKLLLVMSRICLTQKRMFLISVRHTFRQNRLMASYLLLYLLQFLQKLFVGYCFCQSIKGGLHLASKTTILRREVMYVTFFGKHIMCIITRRSNLRLLLCMLF</sequence>
<reference evidence="1" key="1">
    <citation type="submission" date="2022-06" db="EMBL/GenBank/DDBJ databases">
        <title>Uncovering the hologenomic basis of an extraordinary plant invasion.</title>
        <authorList>
            <person name="Bieker V.C."/>
            <person name="Martin M.D."/>
            <person name="Gilbert T."/>
            <person name="Hodgins K."/>
            <person name="Battlay P."/>
            <person name="Petersen B."/>
            <person name="Wilson J."/>
        </authorList>
    </citation>
    <scope>NUCLEOTIDE SEQUENCE</scope>
    <source>
        <strain evidence="1">AA19_3_7</strain>
        <tissue evidence="1">Leaf</tissue>
    </source>
</reference>
<evidence type="ECO:0000313" key="1">
    <source>
        <dbReference type="EMBL" id="KAI7727967.1"/>
    </source>
</evidence>
<dbReference type="EMBL" id="JAMZMK010011282">
    <property type="protein sequence ID" value="KAI7727967.1"/>
    <property type="molecule type" value="Genomic_DNA"/>
</dbReference>
<accession>A0AAD5BR12</accession>
<keyword evidence="2" id="KW-1185">Reference proteome</keyword>
<organism evidence="1 2">
    <name type="scientific">Ambrosia artemisiifolia</name>
    <name type="common">Common ragweed</name>
    <dbReference type="NCBI Taxonomy" id="4212"/>
    <lineage>
        <taxon>Eukaryota</taxon>
        <taxon>Viridiplantae</taxon>
        <taxon>Streptophyta</taxon>
        <taxon>Embryophyta</taxon>
        <taxon>Tracheophyta</taxon>
        <taxon>Spermatophyta</taxon>
        <taxon>Magnoliopsida</taxon>
        <taxon>eudicotyledons</taxon>
        <taxon>Gunneridae</taxon>
        <taxon>Pentapetalae</taxon>
        <taxon>asterids</taxon>
        <taxon>campanulids</taxon>
        <taxon>Asterales</taxon>
        <taxon>Asteraceae</taxon>
        <taxon>Asteroideae</taxon>
        <taxon>Heliantheae alliance</taxon>
        <taxon>Heliantheae</taxon>
        <taxon>Ambrosia</taxon>
    </lineage>
</organism>
<comment type="caution">
    <text evidence="1">The sequence shown here is derived from an EMBL/GenBank/DDBJ whole genome shotgun (WGS) entry which is preliminary data.</text>
</comment>
<name>A0AAD5BR12_AMBAR</name>
<protein>
    <submittedName>
        <fullName evidence="1">Uncharacterized protein</fullName>
    </submittedName>
</protein>
<feature type="non-terminal residue" evidence="1">
    <location>
        <position position="110"/>
    </location>
</feature>
<evidence type="ECO:0000313" key="2">
    <source>
        <dbReference type="Proteomes" id="UP001206925"/>
    </source>
</evidence>
<proteinExistence type="predicted"/>
<dbReference type="Proteomes" id="UP001206925">
    <property type="component" value="Unassembled WGS sequence"/>
</dbReference>
<dbReference type="AlphaFoldDB" id="A0AAD5BR12"/>
<gene>
    <name evidence="1" type="ORF">M8C21_002812</name>
</gene>